<feature type="region of interest" description="Disordered" evidence="4">
    <location>
        <begin position="645"/>
        <end position="667"/>
    </location>
</feature>
<dbReference type="InterPro" id="IPR050865">
    <property type="entry name" value="BEACH_Domain"/>
</dbReference>
<dbReference type="InterPro" id="IPR001680">
    <property type="entry name" value="WD40_rpt"/>
</dbReference>
<evidence type="ECO:0000259" key="6">
    <source>
        <dbReference type="PROSITE" id="PS51783"/>
    </source>
</evidence>
<dbReference type="CDD" id="cd06071">
    <property type="entry name" value="Beach"/>
    <property type="match status" value="1"/>
</dbReference>
<feature type="non-terminal residue" evidence="7">
    <location>
        <position position="3474"/>
    </location>
</feature>
<dbReference type="PROSITE" id="PS51783">
    <property type="entry name" value="PH_BEACH"/>
    <property type="match status" value="1"/>
</dbReference>
<feature type="domain" description="BEACH-type PH" evidence="6">
    <location>
        <begin position="2701"/>
        <end position="2810"/>
    </location>
</feature>
<dbReference type="EMBL" id="MUJZ01049168">
    <property type="protein sequence ID" value="OTF73990.1"/>
    <property type="molecule type" value="Genomic_DNA"/>
</dbReference>
<feature type="repeat" description="WD" evidence="3">
    <location>
        <begin position="3294"/>
        <end position="3335"/>
    </location>
</feature>
<feature type="compositionally biased region" description="Basic and acidic residues" evidence="4">
    <location>
        <begin position="216"/>
        <end position="230"/>
    </location>
</feature>
<protein>
    <submittedName>
        <fullName evidence="7">BEACH domain containing protein</fullName>
    </submittedName>
</protein>
<dbReference type="FunFam" id="1.10.1540.10:FF:000001">
    <property type="entry name" value="neurobeachin isoform X1"/>
    <property type="match status" value="1"/>
</dbReference>
<dbReference type="Gene3D" id="2.30.29.30">
    <property type="entry name" value="Pleckstrin-homology domain (PH domain)/Phosphotyrosine-binding domain (PTB)"/>
    <property type="match status" value="1"/>
</dbReference>
<dbReference type="SMART" id="SM00320">
    <property type="entry name" value="WD40"/>
    <property type="match status" value="3"/>
</dbReference>
<gene>
    <name evidence="7" type="ORF">BLA29_000041</name>
</gene>
<dbReference type="PROSITE" id="PS50082">
    <property type="entry name" value="WD_REPEATS_2"/>
    <property type="match status" value="1"/>
</dbReference>
<dbReference type="PROSITE" id="PS50197">
    <property type="entry name" value="BEACH"/>
    <property type="match status" value="1"/>
</dbReference>
<dbReference type="InterPro" id="IPR011993">
    <property type="entry name" value="PH-like_dom_sf"/>
</dbReference>
<evidence type="ECO:0000256" key="4">
    <source>
        <dbReference type="SAM" id="MobiDB-lite"/>
    </source>
</evidence>
<feature type="compositionally biased region" description="Polar residues" evidence="4">
    <location>
        <begin position="645"/>
        <end position="662"/>
    </location>
</feature>
<dbReference type="InterPro" id="IPR000409">
    <property type="entry name" value="BEACH_dom"/>
</dbReference>
<dbReference type="InterPro" id="IPR036372">
    <property type="entry name" value="BEACH_dom_sf"/>
</dbReference>
<feature type="region of interest" description="Disordered" evidence="4">
    <location>
        <begin position="204"/>
        <end position="230"/>
    </location>
</feature>
<evidence type="ECO:0000256" key="3">
    <source>
        <dbReference type="PROSITE-ProRule" id="PRU00221"/>
    </source>
</evidence>
<dbReference type="SUPFAM" id="SSF50729">
    <property type="entry name" value="PH domain-like"/>
    <property type="match status" value="1"/>
</dbReference>
<dbReference type="SUPFAM" id="SSF50978">
    <property type="entry name" value="WD40 repeat-like"/>
    <property type="match status" value="1"/>
</dbReference>
<dbReference type="InterPro" id="IPR023362">
    <property type="entry name" value="PH-BEACH_dom"/>
</dbReference>
<dbReference type="OrthoDB" id="26681at2759"/>
<dbReference type="InterPro" id="IPR019775">
    <property type="entry name" value="WD40_repeat_CS"/>
</dbReference>
<keyword evidence="1 3" id="KW-0853">WD repeat</keyword>
<dbReference type="PROSITE" id="PS00678">
    <property type="entry name" value="WD_REPEATS_1"/>
    <property type="match status" value="1"/>
</dbReference>
<evidence type="ECO:0000259" key="5">
    <source>
        <dbReference type="PROSITE" id="PS50197"/>
    </source>
</evidence>
<comment type="caution">
    <text evidence="7">The sequence shown here is derived from an EMBL/GenBank/DDBJ whole genome shotgun (WGS) entry which is preliminary data.</text>
</comment>
<dbReference type="PANTHER" id="PTHR13743:SF86">
    <property type="entry name" value="LYSOSOMAL-TRAFFICKING REGULATOR"/>
    <property type="match status" value="1"/>
</dbReference>
<sequence length="3474" mass="401759">MVATIGPHKLGKLWQTCQLDSKNEPKEKRNHLIRLLDCCLVYFEELLNDRSATSNQLQRTTHYCIGNWLIHQFIIDLSNLSHSKYCSDQTNRLFDEYFLHDDRGVGFKFLQCFSHFLAHEGGTCIYNIELAKILILVLGHFLDDDNSFSNGSQQQIQTDWSAMASQTNFKEDLYLKTVNRNDEILSPIKVKSWFKSRDSAALFAGKNGQTGNKSLRRNDDSSSSDESDHRVPLKVIVPPCLVTADDNTIEEPAVMTVVANYEKPTKTQLIRILENLLTKFVSMEKNGFRALVQKDRGQVSMLIIRELSYLMHKLVNNIQIIELNHLLLASCMVVCQHRPFVGIELIDRVGLIESWMRYVNRMPSISSNNASIVFDNELIETGNYLLSLMITISKSLTTNLNDSNRATRLFDSFVAFMFGSNHDELDNEDDNSVDGDGDNGDDEKHSNLASFLLNIVRALADQQQLNDPRLYRMINLLKQLHIAIQYSHTLSMHRQICRRKRRHIRCNLAPLIVHHHFHINSLLSRTDNCSSALLYSLLIKVIFILAAKCDGTNESSSTSRLLNYVSQQLAQLISCCCVLRRYCKRLLIIAITTTGPLASSIRHSIFNVIELNVRIQRQHHHHPNKTISSSATQYVDECSFCASSSNDDQSMNEPARSQNEQEPSPLYSEGYATDNGNCCWLSSDHHHHRNKQKLMEGKLTGIESDNFLMSSLSQHYRTLLKSDSIITRQSVYRHLYNLFSFVDDHCQKSILAHVILPVMSDHSQSYPSDVGLFVLRLLIAAAAAATNTSNCNKRKAQPMQLLQMISKLKAWPAIIQYISYWKHHEVSLGTDTYHISNDLACLGIQLLRNLLICELTDSQHKTTIESFETITIITDLFIDHFNECILHKTIQHFETDTSPKMQSLSEYVEFYKHRSFDILIDDPTEEVIKLRINRLSQIIISLNRLSWLANSTIRVYPQFADLLNSEFYQFTPKLWLHFCKLFRQTLNEMKLLSCVSQAREKHWKLCEQLIGLMESLLSLIQRLESSDPLDQFIADQLASLSEMNPILQSNPASESMMTTLVGKLLQMIIRVSFDCSIVNDQHIHGHSIWTNSCTDLLSILDIEKQQRTPSFDSVMSDPNDDCDESFDCNSSYDDGYEADVECLARQTKTIAKETLTTYPALLRNPALCRTVFDFLSERLAMKKELIVQKPNINLKNELNMVAMCLRQVLGYCRDNDENIALMAKANFSQTLMQRFLSLLSSSSSSSSGNDSQYKQVKKLLFDLFILLTRNRLTSQSLRMCIELFKEKNADYESLLSIMSKSLFPDAINDRNECLIGQPQYCLRFPTHFLESDNNKLTESQTHWIDEWIDSVNDHYSGHGEIDNGIAFRSFALAIPLNGSMIKHRVPLRCTLAYWILIEKRAPFVEKNGVKSHSNDNQMHICSLVLDCITMEIWFDFLYNRFVYRLTKKSNNGKVFCLNESFVPSIAHTFDCWNLVCVDFEERCDNRAHFIQINHVVNGGREKLLKWSYPATLFNHARRSNESSSSNCALLLGSTQSQITDFHYKLSNVFLFRQHLPSFARILLLSFGPDFSHYHHLGDDMIQRDQYFVLPRPLVTEYNVDMLTTTMMSANCVSNSSQWIMTNLVMLYRTSKPNVYYLWPAQPEESSVMNNPLLRTFLARTTNRSITLTGNYDGQEAKVYRIKLNGTLNVDWNGSNVAKTIADTGGISIFLFLLLYLMERTDSQHLWNEALELILHTYNSHYYHRFMFDRHHEAYAFLSYAFYRSGKSPTTSMLKNFAQFALHWHSNNSQYPVIIVPSNVTLFIDSWRIWLRNATTSKLFFQTLMSLTSPSNPFQSYNLLLLQRTNAFDHLMCMVKDGHLNYIDPDPNGRIFFDDSYDHLIRLIQSLIENGCEKQPQLLRAVMDCLLVLQPTEWLHVNQTKASFYYIFPSTWLTVKDSEVTDDPDMIELKNLIKIPQILFSQSTTTTNVDDNYSDNDNDPDDDWEIVSEFVDNISRQDVQPMNGEEFSNSNSNDNHGRQLITEELIRLLDKYVDQMLANDHIVSLNAENVSLFDFLIVLVNNPSSRVRQQALATFFKLYQLGFQPFISEQEWTKRRTLGLLMISNQLYHHCADERIMNCCVAFLFNMTNQRRIDDLCKHPESSIDLKRMVANVSSLENFIPLLALLPKCLQPVSLCYQILQLLHQILDKMTIVQLNELHKQYGMAQSLSKLLINVNTQLSIPAEDMNKYNREHLNEAIYRIVANISAAYNHCNEDVQHFDYFINDLVNYYAMIERKVSAQVATTFRHVQVTMFRSCFEALYHLVGERLLHPKTIVDRIKMVVGKSFDFIVSRNAKIGLGQKEKYFQRELLYHLLELIDQIENNGSLKMNKNGRGSWLKALSNGRDFFKALLNQLLTLLMSHLQSIDDRIFCLHLFYEKSNQFDQIKQFIDKHDDQFIFLMDEFLRDLIEFGVKELNIFSWSSLENSYYMVDDDSNSNINRQQQQPSAILMSHVYRKFRRQFDLEGKDQYFYKSVLAGWHDQVQQAHGNYETKLLRSSSRIFANMTLVFDRVLNEATLLNDRIIVAQQAEKKRYMAYLKEEQLANRSTQKRLVQLIGQLLHEKSCWFLPEYYPQSWELSPFESQGRVRTKMERCFLEMDDRYVMMTENTIQLRSKQLFAAFMDDPVRSSAANFFSTNTELNRRLQPKEKDGPCLDNDGDDDDDDDDALLFTLPANVILYDDQIEGEILVKRNRIQFICNLSQCDRGRRFDSFSSKRAFFQNFSIDLDEIQELIKCRYELQNKAIEIVLTSGLTYLIAFESSGARDECHHHLMQNRDLLVNLNDSINLVSLTQMWRERRLSNFDYLMQLNRLSGRTFNDLMQYPVFPFVLADYSSDILNLLDGHCYRNLAKPIAVQKKEREKYYIEQYRYIEAENRHLHQPKARKGDVIPFPGVTSTPYHYGAHYSNSGIVLYYLVRLPPYTQMFLHYQDRNFDIPDRSFHSIQTTWRLATEDSTNGFKEMIPEFFYLPEFLCNSERFNLGVRQNGERVNDVRLPPWSRGNARLFTMINRQALESNYVTKHLNHWFDLIFGYKQNGPAAVDAINVFHPATHFTADLSKIEDQVKRYALKTMIKTYGQMPSQLFQMPHPAIQTEVALPIESNNVIAMNEVIGLKWGDYVGSPIYQTPVVCFHKRFSFRIDRLVALPTNDLLLLPPNSSPLVAYNAARNQFINTSYIIFYALCSWSPQHNAIWFRNQQDKRLFYAENSLLDEICVCQSIPDYEWILVGYRSGTVIAFELKFDKQYDLHAIQLKDRPSLFIGHESAITSITINRNFNVALSTDSNGRCIVWDMNKQQYLRTILDTNHNVTVAMSTISNTLGDMAVVTYGKKELTSQLYVFTLNGQPVADIHTNRSEPHITSICYSSCPEGISVNVIATGLSDGSIKLWSSWDLTLIRTIHSQFISSNSFSSPIIGMCYSYKCDLLYLLNRDNCLVALKNG</sequence>
<name>A0A1Y3AZN1_EURMA</name>
<feature type="domain" description="BEACH" evidence="5">
    <location>
        <begin position="2817"/>
        <end position="3127"/>
    </location>
</feature>
<dbReference type="SUPFAM" id="SSF48371">
    <property type="entry name" value="ARM repeat"/>
    <property type="match status" value="1"/>
</dbReference>
<dbReference type="InterPro" id="IPR036322">
    <property type="entry name" value="WD40_repeat_dom_sf"/>
</dbReference>
<keyword evidence="8" id="KW-1185">Reference proteome</keyword>
<dbReference type="Proteomes" id="UP000194236">
    <property type="component" value="Unassembled WGS sequence"/>
</dbReference>
<dbReference type="InterPro" id="IPR016024">
    <property type="entry name" value="ARM-type_fold"/>
</dbReference>
<dbReference type="Gene3D" id="2.130.10.10">
    <property type="entry name" value="YVTN repeat-like/Quinoprotein amine dehydrogenase"/>
    <property type="match status" value="1"/>
</dbReference>
<accession>A0A1Y3AZN1</accession>
<dbReference type="Pfam" id="PF14844">
    <property type="entry name" value="PH_BEACH"/>
    <property type="match status" value="1"/>
</dbReference>
<dbReference type="Pfam" id="PF02138">
    <property type="entry name" value="Beach"/>
    <property type="match status" value="1"/>
</dbReference>
<keyword evidence="2" id="KW-0677">Repeat</keyword>
<organism evidence="7 8">
    <name type="scientific">Euroglyphus maynei</name>
    <name type="common">Mayne's house dust mite</name>
    <dbReference type="NCBI Taxonomy" id="6958"/>
    <lineage>
        <taxon>Eukaryota</taxon>
        <taxon>Metazoa</taxon>
        <taxon>Ecdysozoa</taxon>
        <taxon>Arthropoda</taxon>
        <taxon>Chelicerata</taxon>
        <taxon>Arachnida</taxon>
        <taxon>Acari</taxon>
        <taxon>Acariformes</taxon>
        <taxon>Sarcoptiformes</taxon>
        <taxon>Astigmata</taxon>
        <taxon>Psoroptidia</taxon>
        <taxon>Analgoidea</taxon>
        <taxon>Pyroglyphidae</taxon>
        <taxon>Pyroglyphinae</taxon>
        <taxon>Euroglyphus</taxon>
    </lineage>
</organism>
<evidence type="ECO:0000313" key="8">
    <source>
        <dbReference type="Proteomes" id="UP000194236"/>
    </source>
</evidence>
<dbReference type="InterPro" id="IPR015943">
    <property type="entry name" value="WD40/YVTN_repeat-like_dom_sf"/>
</dbReference>
<dbReference type="Gene3D" id="1.10.1540.10">
    <property type="entry name" value="BEACH domain"/>
    <property type="match status" value="1"/>
</dbReference>
<evidence type="ECO:0000256" key="1">
    <source>
        <dbReference type="ARBA" id="ARBA00022574"/>
    </source>
</evidence>
<evidence type="ECO:0000256" key="2">
    <source>
        <dbReference type="ARBA" id="ARBA00022737"/>
    </source>
</evidence>
<dbReference type="PANTHER" id="PTHR13743">
    <property type="entry name" value="BEIGE/BEACH-RELATED"/>
    <property type="match status" value="1"/>
</dbReference>
<evidence type="ECO:0000313" key="7">
    <source>
        <dbReference type="EMBL" id="OTF73990.1"/>
    </source>
</evidence>
<dbReference type="SUPFAM" id="SSF81837">
    <property type="entry name" value="BEACH domain"/>
    <property type="match status" value="1"/>
</dbReference>
<reference evidence="7 8" key="1">
    <citation type="submission" date="2017-03" db="EMBL/GenBank/DDBJ databases">
        <title>Genome Survey of Euroglyphus maynei.</title>
        <authorList>
            <person name="Arlian L.G."/>
            <person name="Morgan M.S."/>
            <person name="Rider S.D."/>
        </authorList>
    </citation>
    <scope>NUCLEOTIDE SEQUENCE [LARGE SCALE GENOMIC DNA]</scope>
    <source>
        <strain evidence="7">Arlian Lab</strain>
        <tissue evidence="7">Whole body</tissue>
    </source>
</reference>
<proteinExistence type="predicted"/>
<dbReference type="SMART" id="SM01026">
    <property type="entry name" value="Beach"/>
    <property type="match status" value="1"/>
</dbReference>